<proteinExistence type="predicted"/>
<accession>A0ACB0JWL6</accession>
<protein>
    <submittedName>
        <fullName evidence="1">Uncharacterized protein</fullName>
    </submittedName>
</protein>
<sequence length="97" mass="11207">MNFHLGFLFFVSSTLLRKVPIWLCDYVKLRHSQTLSFGLAEEDEWRVIFSCQSSRTCWNVAGLSDIVQGGTEVGKEEQYKEERNWQVGPASFSLSQR</sequence>
<reference evidence="1" key="1">
    <citation type="submission" date="2023-10" db="EMBL/GenBank/DDBJ databases">
        <authorList>
            <person name="Rodriguez Cubillos JULIANA M."/>
            <person name="De Vega J."/>
        </authorList>
    </citation>
    <scope>NUCLEOTIDE SEQUENCE</scope>
</reference>
<evidence type="ECO:0000313" key="2">
    <source>
        <dbReference type="Proteomes" id="UP001177021"/>
    </source>
</evidence>
<keyword evidence="2" id="KW-1185">Reference proteome</keyword>
<dbReference type="EMBL" id="CASHSV030000109">
    <property type="protein sequence ID" value="CAJ2648013.1"/>
    <property type="molecule type" value="Genomic_DNA"/>
</dbReference>
<comment type="caution">
    <text evidence="1">The sequence shown here is derived from an EMBL/GenBank/DDBJ whole genome shotgun (WGS) entry which is preliminary data.</text>
</comment>
<evidence type="ECO:0000313" key="1">
    <source>
        <dbReference type="EMBL" id="CAJ2648013.1"/>
    </source>
</evidence>
<organism evidence="1 2">
    <name type="scientific">Trifolium pratense</name>
    <name type="common">Red clover</name>
    <dbReference type="NCBI Taxonomy" id="57577"/>
    <lineage>
        <taxon>Eukaryota</taxon>
        <taxon>Viridiplantae</taxon>
        <taxon>Streptophyta</taxon>
        <taxon>Embryophyta</taxon>
        <taxon>Tracheophyta</taxon>
        <taxon>Spermatophyta</taxon>
        <taxon>Magnoliopsida</taxon>
        <taxon>eudicotyledons</taxon>
        <taxon>Gunneridae</taxon>
        <taxon>Pentapetalae</taxon>
        <taxon>rosids</taxon>
        <taxon>fabids</taxon>
        <taxon>Fabales</taxon>
        <taxon>Fabaceae</taxon>
        <taxon>Papilionoideae</taxon>
        <taxon>50 kb inversion clade</taxon>
        <taxon>NPAAA clade</taxon>
        <taxon>Hologalegina</taxon>
        <taxon>IRL clade</taxon>
        <taxon>Trifolieae</taxon>
        <taxon>Trifolium</taxon>
    </lineage>
</organism>
<gene>
    <name evidence="1" type="ORF">MILVUS5_LOCUS16429</name>
</gene>
<name>A0ACB0JWL6_TRIPR</name>
<dbReference type="Proteomes" id="UP001177021">
    <property type="component" value="Unassembled WGS sequence"/>
</dbReference>